<keyword evidence="3" id="KW-1185">Reference proteome</keyword>
<name>A0A087GTT8_ARAAL</name>
<accession>A0A087GTT8</accession>
<dbReference type="Proteomes" id="UP000029120">
    <property type="component" value="Chromosome 6"/>
</dbReference>
<evidence type="ECO:0000259" key="1">
    <source>
        <dbReference type="Pfam" id="PF04510"/>
    </source>
</evidence>
<dbReference type="Pfam" id="PF04510">
    <property type="entry name" value="DUF577"/>
    <property type="match status" value="1"/>
</dbReference>
<evidence type="ECO:0000313" key="3">
    <source>
        <dbReference type="Proteomes" id="UP000029120"/>
    </source>
</evidence>
<dbReference type="EMBL" id="CM002874">
    <property type="protein sequence ID" value="KFK33290.1"/>
    <property type="molecule type" value="Genomic_DNA"/>
</dbReference>
<dbReference type="AlphaFoldDB" id="A0A087GTT8"/>
<feature type="domain" description="DUF577" evidence="1">
    <location>
        <begin position="140"/>
        <end position="200"/>
    </location>
</feature>
<reference evidence="3" key="1">
    <citation type="journal article" date="2015" name="Nat. Plants">
        <title>Genome expansion of Arabis alpina linked with retrotransposition and reduced symmetric DNA methylation.</title>
        <authorList>
            <person name="Willing E.M."/>
            <person name="Rawat V."/>
            <person name="Mandakova T."/>
            <person name="Maumus F."/>
            <person name="James G.V."/>
            <person name="Nordstroem K.J."/>
            <person name="Becker C."/>
            <person name="Warthmann N."/>
            <person name="Chica C."/>
            <person name="Szarzynska B."/>
            <person name="Zytnicki M."/>
            <person name="Albani M.C."/>
            <person name="Kiefer C."/>
            <person name="Bergonzi S."/>
            <person name="Castaings L."/>
            <person name="Mateos J.L."/>
            <person name="Berns M.C."/>
            <person name="Bujdoso N."/>
            <person name="Piofczyk T."/>
            <person name="de Lorenzo L."/>
            <person name="Barrero-Sicilia C."/>
            <person name="Mateos I."/>
            <person name="Piednoel M."/>
            <person name="Hagmann J."/>
            <person name="Chen-Min-Tao R."/>
            <person name="Iglesias-Fernandez R."/>
            <person name="Schuster S.C."/>
            <person name="Alonso-Blanco C."/>
            <person name="Roudier F."/>
            <person name="Carbonero P."/>
            <person name="Paz-Ares J."/>
            <person name="Davis S.J."/>
            <person name="Pecinka A."/>
            <person name="Quesneville H."/>
            <person name="Colot V."/>
            <person name="Lysak M.A."/>
            <person name="Weigel D."/>
            <person name="Coupland G."/>
            <person name="Schneeberger K."/>
        </authorList>
    </citation>
    <scope>NUCLEOTIDE SEQUENCE [LARGE SCALE GENOMIC DNA]</scope>
    <source>
        <strain evidence="3">cv. Pajares</strain>
    </source>
</reference>
<organism evidence="2 3">
    <name type="scientific">Arabis alpina</name>
    <name type="common">Alpine rock-cress</name>
    <dbReference type="NCBI Taxonomy" id="50452"/>
    <lineage>
        <taxon>Eukaryota</taxon>
        <taxon>Viridiplantae</taxon>
        <taxon>Streptophyta</taxon>
        <taxon>Embryophyta</taxon>
        <taxon>Tracheophyta</taxon>
        <taxon>Spermatophyta</taxon>
        <taxon>Magnoliopsida</taxon>
        <taxon>eudicotyledons</taxon>
        <taxon>Gunneridae</taxon>
        <taxon>Pentapetalae</taxon>
        <taxon>rosids</taxon>
        <taxon>malvids</taxon>
        <taxon>Brassicales</taxon>
        <taxon>Brassicaceae</taxon>
        <taxon>Arabideae</taxon>
        <taxon>Arabis</taxon>
    </lineage>
</organism>
<sequence>MKGKEQFLERGLEYLVKFLVKDSMLCDWSSNQCGFVAEFACRIAGIGTHTKEAAKKMYQMVTKLDKYDNNPAFKLSPSLVEIQGGDLDVYNSLKLFPAVEIMRLVAASEMDDRSREVRRVHDLLRDHTFEKAKLRECPRTRSRIKILGQVVFHVANEMFCYQEDKWFELWAYIASECQTEFKKTYIFQCLTMMLDDKKICNSYDCINSTRHKQKVKPTKRAGVVRRTSRDMERIVKKQCDWYDTLEYKFAFTLEALRNQRHDIETNILRLPKYKQNQTFDSRWVLAFTSASCAVHLIDVIRRLYNCLTYQPGSGLTKLIQHRVGEQKLRLTHFHSHLHYRCHRYKCHKM</sequence>
<dbReference type="InterPro" id="IPR007598">
    <property type="entry name" value="DUF577"/>
</dbReference>
<evidence type="ECO:0000313" key="2">
    <source>
        <dbReference type="EMBL" id="KFK33290.1"/>
    </source>
</evidence>
<protein>
    <recommendedName>
        <fullName evidence="1">DUF577 domain-containing protein</fullName>
    </recommendedName>
</protein>
<proteinExistence type="predicted"/>
<gene>
    <name evidence="2" type="ordered locus">AALP_Aa6g355800</name>
</gene>
<dbReference type="Gramene" id="KFK33290">
    <property type="protein sequence ID" value="KFK33290"/>
    <property type="gene ID" value="AALP_AA6G355800"/>
</dbReference>